<protein>
    <submittedName>
        <fullName evidence="1">Uncharacterized protein</fullName>
    </submittedName>
</protein>
<reference evidence="1 2" key="2">
    <citation type="journal article" date="2022" name="Mol. Ecol. Resour.">
        <title>The genomes of chicory, endive, great burdock and yacon provide insights into Asteraceae paleo-polyploidization history and plant inulin production.</title>
        <authorList>
            <person name="Fan W."/>
            <person name="Wang S."/>
            <person name="Wang H."/>
            <person name="Wang A."/>
            <person name="Jiang F."/>
            <person name="Liu H."/>
            <person name="Zhao H."/>
            <person name="Xu D."/>
            <person name="Zhang Y."/>
        </authorList>
    </citation>
    <scope>NUCLEOTIDE SEQUENCE [LARGE SCALE GENOMIC DNA]</scope>
    <source>
        <strain evidence="2">cv. Yunnan</strain>
        <tissue evidence="1">Leaves</tissue>
    </source>
</reference>
<name>A0ACB9BT57_9ASTR</name>
<accession>A0ACB9BT57</accession>
<reference evidence="2" key="1">
    <citation type="journal article" date="2022" name="Mol. Ecol. Resour.">
        <title>The genomes of chicory, endive, great burdock and yacon provide insights into Asteraceae palaeo-polyploidization history and plant inulin production.</title>
        <authorList>
            <person name="Fan W."/>
            <person name="Wang S."/>
            <person name="Wang H."/>
            <person name="Wang A."/>
            <person name="Jiang F."/>
            <person name="Liu H."/>
            <person name="Zhao H."/>
            <person name="Xu D."/>
            <person name="Zhang Y."/>
        </authorList>
    </citation>
    <scope>NUCLEOTIDE SEQUENCE [LARGE SCALE GENOMIC DNA]</scope>
    <source>
        <strain evidence="2">cv. Yunnan</strain>
    </source>
</reference>
<organism evidence="1 2">
    <name type="scientific">Smallanthus sonchifolius</name>
    <dbReference type="NCBI Taxonomy" id="185202"/>
    <lineage>
        <taxon>Eukaryota</taxon>
        <taxon>Viridiplantae</taxon>
        <taxon>Streptophyta</taxon>
        <taxon>Embryophyta</taxon>
        <taxon>Tracheophyta</taxon>
        <taxon>Spermatophyta</taxon>
        <taxon>Magnoliopsida</taxon>
        <taxon>eudicotyledons</taxon>
        <taxon>Gunneridae</taxon>
        <taxon>Pentapetalae</taxon>
        <taxon>asterids</taxon>
        <taxon>campanulids</taxon>
        <taxon>Asterales</taxon>
        <taxon>Asteraceae</taxon>
        <taxon>Asteroideae</taxon>
        <taxon>Heliantheae alliance</taxon>
        <taxon>Millerieae</taxon>
        <taxon>Smallanthus</taxon>
    </lineage>
</organism>
<dbReference type="EMBL" id="CM042039">
    <property type="protein sequence ID" value="KAI3725218.1"/>
    <property type="molecule type" value="Genomic_DNA"/>
</dbReference>
<evidence type="ECO:0000313" key="2">
    <source>
        <dbReference type="Proteomes" id="UP001056120"/>
    </source>
</evidence>
<evidence type="ECO:0000313" key="1">
    <source>
        <dbReference type="EMBL" id="KAI3725218.1"/>
    </source>
</evidence>
<proteinExistence type="predicted"/>
<gene>
    <name evidence="1" type="ORF">L1987_64998</name>
</gene>
<comment type="caution">
    <text evidence="1">The sequence shown here is derived from an EMBL/GenBank/DDBJ whole genome shotgun (WGS) entry which is preliminary data.</text>
</comment>
<dbReference type="Proteomes" id="UP001056120">
    <property type="component" value="Linkage Group LG22"/>
</dbReference>
<keyword evidence="2" id="KW-1185">Reference proteome</keyword>
<sequence>MLARKVVGVEFDKGSNGSLHATPCLVLSRKAVDGCMARIAPRLWMALVGTIALIQVHKFPRSQVRTNDLPAANLATNLDFGLFLVE</sequence>